<evidence type="ECO:0000259" key="3">
    <source>
        <dbReference type="PROSITE" id="PS00498"/>
    </source>
</evidence>
<dbReference type="RefSeq" id="XP_001555310.2">
    <property type="nucleotide sequence ID" value="XM_001555260.2"/>
</dbReference>
<gene>
    <name evidence="4" type="ORF">BCIN_13g02250</name>
</gene>
<dbReference type="OrthoDB" id="6132182at2759"/>
<dbReference type="PRINTS" id="PR00092">
    <property type="entry name" value="TYROSINASE"/>
</dbReference>
<dbReference type="Pfam" id="PF00264">
    <property type="entry name" value="Tyrosinase"/>
    <property type="match status" value="1"/>
</dbReference>
<dbReference type="InterPro" id="IPR002227">
    <property type="entry name" value="Tyrosinase_Cu-bd"/>
</dbReference>
<feature type="transmembrane region" description="Helical" evidence="2">
    <location>
        <begin position="46"/>
        <end position="67"/>
    </location>
</feature>
<reference evidence="4 5" key="3">
    <citation type="journal article" date="2017" name="Mol. Plant Pathol.">
        <title>A gapless genome sequence of the fungus Botrytis cinerea.</title>
        <authorList>
            <person name="Van Kan J.A."/>
            <person name="Stassen J.H."/>
            <person name="Mosbach A."/>
            <person name="Van Der Lee T.A."/>
            <person name="Faino L."/>
            <person name="Farmer A.D."/>
            <person name="Papasotiriou D.G."/>
            <person name="Zhou S."/>
            <person name="Seidl M.F."/>
            <person name="Cottam E."/>
            <person name="Edel D."/>
            <person name="Hahn M."/>
            <person name="Schwartz D.C."/>
            <person name="Dietrich R.A."/>
            <person name="Widdison S."/>
            <person name="Scalliet G."/>
        </authorList>
    </citation>
    <scope>NUCLEOTIDE SEQUENCE [LARGE SCALE GENOMIC DNA]</scope>
    <source>
        <strain evidence="4 5">B05.10</strain>
    </source>
</reference>
<sequence>MMFFIRPQKLIYSPVESFDREVEEQKDNDSRVVVRSTGPTIGLNPAWAVGIVMLLCLSIGSTWAVYFEQRLLFSFKSVNGFVSQWKCVNPATRQEWRTLSGQEKAEYLAAVQCLATKPSRVRNNGTLYDDFPWVHRYTSTSTHKASAFLPWHRYYIQIYENALKDDCSYTGTLPYWDWSLDWEDFSRAPIWGHDNFGSDGNLDAETSVGDGHCVIDGPFAGLTAMFYDNDYYPHCLSRGFKSGAEMKDLGNLVRPGVVEDIMREGNFEAFAQRIEHNAHRFVSGSIRGEFSKFTGPYDPVFFLHHTNLDRLWWIWQMMDPKNRLQEYNGKSNKDTLRRASLDDTLDMGGLRRNLAVADVMETTSDLFCYQY</sequence>
<dbReference type="GeneID" id="5435876"/>
<dbReference type="Proteomes" id="UP000001798">
    <property type="component" value="Chromosome 13"/>
</dbReference>
<dbReference type="KEGG" id="bfu:BCIN_13g02250"/>
<proteinExistence type="predicted"/>
<protein>
    <recommendedName>
        <fullName evidence="3">Tyrosinase copper-binding domain-containing protein</fullName>
    </recommendedName>
</protein>
<dbReference type="GO" id="GO:0016491">
    <property type="term" value="F:oxidoreductase activity"/>
    <property type="evidence" value="ECO:0007669"/>
    <property type="project" value="InterPro"/>
</dbReference>
<dbReference type="PANTHER" id="PTHR11474:SF127">
    <property type="entry name" value="TYROSINASE COPPER-BINDING DOMAIN-CONTAINING PROTEIN"/>
    <property type="match status" value="1"/>
</dbReference>
<dbReference type="InterPro" id="IPR008922">
    <property type="entry name" value="Di-copper_centre_dom_sf"/>
</dbReference>
<evidence type="ECO:0000256" key="2">
    <source>
        <dbReference type="SAM" id="Phobius"/>
    </source>
</evidence>
<reference evidence="4 5" key="1">
    <citation type="journal article" date="2011" name="PLoS Genet.">
        <title>Genomic analysis of the necrotrophic fungal pathogens Sclerotinia sclerotiorum and Botrytis cinerea.</title>
        <authorList>
            <person name="Amselem J."/>
            <person name="Cuomo C.A."/>
            <person name="van Kan J.A."/>
            <person name="Viaud M."/>
            <person name="Benito E.P."/>
            <person name="Couloux A."/>
            <person name="Coutinho P.M."/>
            <person name="de Vries R.P."/>
            <person name="Dyer P.S."/>
            <person name="Fillinger S."/>
            <person name="Fournier E."/>
            <person name="Gout L."/>
            <person name="Hahn M."/>
            <person name="Kohn L."/>
            <person name="Lapalu N."/>
            <person name="Plummer K.M."/>
            <person name="Pradier J.M."/>
            <person name="Quevillon E."/>
            <person name="Sharon A."/>
            <person name="Simon A."/>
            <person name="ten Have A."/>
            <person name="Tudzynski B."/>
            <person name="Tudzynski P."/>
            <person name="Wincker P."/>
            <person name="Andrew M."/>
            <person name="Anthouard V."/>
            <person name="Beever R.E."/>
            <person name="Beffa R."/>
            <person name="Benoit I."/>
            <person name="Bouzid O."/>
            <person name="Brault B."/>
            <person name="Chen Z."/>
            <person name="Choquer M."/>
            <person name="Collemare J."/>
            <person name="Cotton P."/>
            <person name="Danchin E.G."/>
            <person name="Da Silva C."/>
            <person name="Gautier A."/>
            <person name="Giraud C."/>
            <person name="Giraud T."/>
            <person name="Gonzalez C."/>
            <person name="Grossetete S."/>
            <person name="Guldener U."/>
            <person name="Henrissat B."/>
            <person name="Howlett B.J."/>
            <person name="Kodira C."/>
            <person name="Kretschmer M."/>
            <person name="Lappartient A."/>
            <person name="Leroch M."/>
            <person name="Levis C."/>
            <person name="Mauceli E."/>
            <person name="Neuveglise C."/>
            <person name="Oeser B."/>
            <person name="Pearson M."/>
            <person name="Poulain J."/>
            <person name="Poussereau N."/>
            <person name="Quesneville H."/>
            <person name="Rascle C."/>
            <person name="Schumacher J."/>
            <person name="Segurens B."/>
            <person name="Sexton A."/>
            <person name="Silva E."/>
            <person name="Sirven C."/>
            <person name="Soanes D.M."/>
            <person name="Talbot N.J."/>
            <person name="Templeton M."/>
            <person name="Yandava C."/>
            <person name="Yarden O."/>
            <person name="Zeng Q."/>
            <person name="Rollins J.A."/>
            <person name="Lebrun M.H."/>
            <person name="Dickman M."/>
        </authorList>
    </citation>
    <scope>NUCLEOTIDE SEQUENCE [LARGE SCALE GENOMIC DNA]</scope>
    <source>
        <strain evidence="4 5">B05.10</strain>
    </source>
</reference>
<dbReference type="InterPro" id="IPR050316">
    <property type="entry name" value="Tyrosinase/Hemocyanin"/>
</dbReference>
<evidence type="ECO:0000313" key="4">
    <source>
        <dbReference type="EMBL" id="ATZ56386.1"/>
    </source>
</evidence>
<keyword evidence="2" id="KW-1133">Transmembrane helix</keyword>
<keyword evidence="1" id="KW-0479">Metal-binding</keyword>
<dbReference type="PANTHER" id="PTHR11474">
    <property type="entry name" value="TYROSINASE FAMILY MEMBER"/>
    <property type="match status" value="1"/>
</dbReference>
<dbReference type="EMBL" id="CP009817">
    <property type="protein sequence ID" value="ATZ56386.1"/>
    <property type="molecule type" value="Genomic_DNA"/>
</dbReference>
<accession>A0A384K0M5</accession>
<keyword evidence="2" id="KW-0812">Transmembrane</keyword>
<keyword evidence="2" id="KW-0472">Membrane</keyword>
<keyword evidence="5" id="KW-1185">Reference proteome</keyword>
<dbReference type="VEuPathDB" id="FungiDB:Bcin13g02250"/>
<organism evidence="4 5">
    <name type="scientific">Botryotinia fuckeliana (strain B05.10)</name>
    <name type="common">Noble rot fungus</name>
    <name type="synonym">Botrytis cinerea</name>
    <dbReference type="NCBI Taxonomy" id="332648"/>
    <lineage>
        <taxon>Eukaryota</taxon>
        <taxon>Fungi</taxon>
        <taxon>Dikarya</taxon>
        <taxon>Ascomycota</taxon>
        <taxon>Pezizomycotina</taxon>
        <taxon>Leotiomycetes</taxon>
        <taxon>Helotiales</taxon>
        <taxon>Sclerotiniaceae</taxon>
        <taxon>Botrytis</taxon>
    </lineage>
</organism>
<dbReference type="PROSITE" id="PS00498">
    <property type="entry name" value="TYROSINASE_2"/>
    <property type="match status" value="1"/>
</dbReference>
<feature type="domain" description="Tyrosinase copper-binding" evidence="3">
    <location>
        <begin position="298"/>
        <end position="309"/>
    </location>
</feature>
<dbReference type="GO" id="GO:0046872">
    <property type="term" value="F:metal ion binding"/>
    <property type="evidence" value="ECO:0007669"/>
    <property type="project" value="UniProtKB-KW"/>
</dbReference>
<evidence type="ECO:0000256" key="1">
    <source>
        <dbReference type="ARBA" id="ARBA00022723"/>
    </source>
</evidence>
<reference evidence="4 5" key="2">
    <citation type="journal article" date="2012" name="Eukaryot. Cell">
        <title>Genome update of Botrytis cinerea strains B05.10 and T4.</title>
        <authorList>
            <person name="Staats M."/>
            <person name="van Kan J.A."/>
        </authorList>
    </citation>
    <scope>NUCLEOTIDE SEQUENCE [LARGE SCALE GENOMIC DNA]</scope>
    <source>
        <strain evidence="4 5">B05.10</strain>
    </source>
</reference>
<dbReference type="SUPFAM" id="SSF48056">
    <property type="entry name" value="Di-copper centre-containing domain"/>
    <property type="match status" value="1"/>
</dbReference>
<dbReference type="Gene3D" id="1.10.1280.10">
    <property type="entry name" value="Di-copper center containing domain from catechol oxidase"/>
    <property type="match status" value="1"/>
</dbReference>
<dbReference type="AlphaFoldDB" id="A0A384K0M5"/>
<evidence type="ECO:0000313" key="5">
    <source>
        <dbReference type="Proteomes" id="UP000001798"/>
    </source>
</evidence>
<name>A0A384K0M5_BOTFB</name>